<comment type="caution">
    <text evidence="1">The sequence shown here is derived from an EMBL/GenBank/DDBJ whole genome shotgun (WGS) entry which is preliminary data.</text>
</comment>
<name>A0A699Z038_HAELA</name>
<accession>A0A699Z038</accession>
<gene>
    <name evidence="1" type="ORF">HaLaN_08331</name>
</gene>
<reference evidence="1 2" key="1">
    <citation type="submission" date="2020-02" db="EMBL/GenBank/DDBJ databases">
        <title>Draft genome sequence of Haematococcus lacustris strain NIES-144.</title>
        <authorList>
            <person name="Morimoto D."/>
            <person name="Nakagawa S."/>
            <person name="Yoshida T."/>
            <person name="Sawayama S."/>
        </authorList>
    </citation>
    <scope>NUCLEOTIDE SEQUENCE [LARGE SCALE GENOMIC DNA]</scope>
    <source>
        <strain evidence="1 2">NIES-144</strain>
    </source>
</reference>
<proteinExistence type="predicted"/>
<dbReference type="AlphaFoldDB" id="A0A699Z038"/>
<dbReference type="EMBL" id="BLLF01000521">
    <property type="protein sequence ID" value="GFH12616.1"/>
    <property type="molecule type" value="Genomic_DNA"/>
</dbReference>
<organism evidence="1 2">
    <name type="scientific">Haematococcus lacustris</name>
    <name type="common">Green alga</name>
    <name type="synonym">Haematococcus pluvialis</name>
    <dbReference type="NCBI Taxonomy" id="44745"/>
    <lineage>
        <taxon>Eukaryota</taxon>
        <taxon>Viridiplantae</taxon>
        <taxon>Chlorophyta</taxon>
        <taxon>core chlorophytes</taxon>
        <taxon>Chlorophyceae</taxon>
        <taxon>CS clade</taxon>
        <taxon>Chlamydomonadales</taxon>
        <taxon>Haematococcaceae</taxon>
        <taxon>Haematococcus</taxon>
    </lineage>
</organism>
<dbReference type="Proteomes" id="UP000485058">
    <property type="component" value="Unassembled WGS sequence"/>
</dbReference>
<keyword evidence="2" id="KW-1185">Reference proteome</keyword>
<protein>
    <submittedName>
        <fullName evidence="1">Uncharacterized protein</fullName>
    </submittedName>
</protein>
<sequence length="96" mass="10518">MWVGSGGPGAAGVRELWQRMSTLLDLGRAQPSFADNCGAALPNTAQLGRLREWRKLRETRELKGRRGRSPCPKEPCILSCETCGGAMWSGKRWACA</sequence>
<evidence type="ECO:0000313" key="2">
    <source>
        <dbReference type="Proteomes" id="UP000485058"/>
    </source>
</evidence>
<evidence type="ECO:0000313" key="1">
    <source>
        <dbReference type="EMBL" id="GFH12616.1"/>
    </source>
</evidence>